<accession>A0A2K9LLG5</accession>
<organism evidence="1 2">
    <name type="scientific">Ketobacter alkanivorans</name>
    <dbReference type="NCBI Taxonomy" id="1917421"/>
    <lineage>
        <taxon>Bacteria</taxon>
        <taxon>Pseudomonadati</taxon>
        <taxon>Pseudomonadota</taxon>
        <taxon>Gammaproteobacteria</taxon>
        <taxon>Pseudomonadales</taxon>
        <taxon>Ketobacteraceae</taxon>
        <taxon>Ketobacter</taxon>
    </lineage>
</organism>
<dbReference type="EMBL" id="CP022684">
    <property type="protein sequence ID" value="AUM13021.1"/>
    <property type="molecule type" value="Genomic_DNA"/>
</dbReference>
<reference evidence="2" key="1">
    <citation type="submission" date="2017-08" db="EMBL/GenBank/DDBJ databases">
        <title>Direct submision.</title>
        <authorList>
            <person name="Kim S.-J."/>
            <person name="Rhee S.-K."/>
        </authorList>
    </citation>
    <scope>NUCLEOTIDE SEQUENCE [LARGE SCALE GENOMIC DNA]</scope>
    <source>
        <strain evidence="2">GI5</strain>
    </source>
</reference>
<keyword evidence="2" id="KW-1185">Reference proteome</keyword>
<proteinExistence type="predicted"/>
<sequence length="116" mass="12287">MYTLTHDGDKVGTTKLERGDPTIHAVSGLFDNVGGAKALAGWIKSIGGEEDNGVVFIVLNDAFTLVDHAGNTIKFAEGNLIAVPGEDEAFLDITGLSAEDYHTYFAKHVSAMSDDS</sequence>
<name>A0A2K9LLG5_9GAMM</name>
<dbReference type="Proteomes" id="UP000235116">
    <property type="component" value="Chromosome"/>
</dbReference>
<evidence type="ECO:0000313" key="1">
    <source>
        <dbReference type="EMBL" id="AUM13021.1"/>
    </source>
</evidence>
<dbReference type="KEGG" id="kak:Kalk_11565"/>
<evidence type="ECO:0000313" key="2">
    <source>
        <dbReference type="Proteomes" id="UP000235116"/>
    </source>
</evidence>
<dbReference type="AlphaFoldDB" id="A0A2K9LLG5"/>
<dbReference type="RefSeq" id="WP_101894400.1">
    <property type="nucleotide sequence ID" value="NZ_CP022684.1"/>
</dbReference>
<protein>
    <submittedName>
        <fullName evidence="1">Uncharacterized protein</fullName>
    </submittedName>
</protein>
<dbReference type="OrthoDB" id="7063772at2"/>
<gene>
    <name evidence="1" type="ORF">Kalk_11565</name>
</gene>